<accession>A0ABW5J831</accession>
<feature type="transmembrane region" description="Helical" evidence="8">
    <location>
        <begin position="350"/>
        <end position="372"/>
    </location>
</feature>
<reference evidence="10" key="1">
    <citation type="journal article" date="2019" name="Int. J. Syst. Evol. Microbiol.">
        <title>The Global Catalogue of Microorganisms (GCM) 10K type strain sequencing project: providing services to taxonomists for standard genome sequencing and annotation.</title>
        <authorList>
            <consortium name="The Broad Institute Genomics Platform"/>
            <consortium name="The Broad Institute Genome Sequencing Center for Infectious Disease"/>
            <person name="Wu L."/>
            <person name="Ma J."/>
        </authorList>
    </citation>
    <scope>NUCLEOTIDE SEQUENCE [LARGE SCALE GENOMIC DNA]</scope>
    <source>
        <strain evidence="10">KCTC 52344</strain>
    </source>
</reference>
<dbReference type="EMBL" id="JBHULC010000014">
    <property type="protein sequence ID" value="MFD2522217.1"/>
    <property type="molecule type" value="Genomic_DNA"/>
</dbReference>
<gene>
    <name evidence="9" type="ORF">ACFSR2_15055</name>
</gene>
<evidence type="ECO:0000256" key="7">
    <source>
        <dbReference type="ARBA" id="ARBA00024033"/>
    </source>
</evidence>
<feature type="transmembrane region" description="Helical" evidence="8">
    <location>
        <begin position="180"/>
        <end position="198"/>
    </location>
</feature>
<keyword evidence="5 8" id="KW-1133">Transmembrane helix</keyword>
<evidence type="ECO:0000256" key="4">
    <source>
        <dbReference type="ARBA" id="ARBA00022692"/>
    </source>
</evidence>
<comment type="subcellular location">
    <subcellularLocation>
        <location evidence="1">Cell membrane</location>
        <topology evidence="1">Multi-pass membrane protein</topology>
    </subcellularLocation>
</comment>
<organism evidence="9 10">
    <name type="scientific">Emticicia soli</name>
    <dbReference type="NCBI Taxonomy" id="2027878"/>
    <lineage>
        <taxon>Bacteria</taxon>
        <taxon>Pseudomonadati</taxon>
        <taxon>Bacteroidota</taxon>
        <taxon>Cytophagia</taxon>
        <taxon>Cytophagales</taxon>
        <taxon>Leadbetterellaceae</taxon>
        <taxon>Emticicia</taxon>
    </lineage>
</organism>
<protein>
    <submittedName>
        <fullName evidence="9">Glycosyltransferase family 87 protein</fullName>
        <ecNumber evidence="9">2.4.-.-</ecNumber>
    </submittedName>
</protein>
<dbReference type="InterPro" id="IPR018584">
    <property type="entry name" value="GT87"/>
</dbReference>
<dbReference type="Proteomes" id="UP001597510">
    <property type="component" value="Unassembled WGS sequence"/>
</dbReference>
<evidence type="ECO:0000256" key="5">
    <source>
        <dbReference type="ARBA" id="ARBA00022989"/>
    </source>
</evidence>
<keyword evidence="3 9" id="KW-0808">Transferase</keyword>
<evidence type="ECO:0000256" key="1">
    <source>
        <dbReference type="ARBA" id="ARBA00004651"/>
    </source>
</evidence>
<dbReference type="Pfam" id="PF09594">
    <property type="entry name" value="GT87"/>
    <property type="match status" value="1"/>
</dbReference>
<evidence type="ECO:0000256" key="6">
    <source>
        <dbReference type="ARBA" id="ARBA00023136"/>
    </source>
</evidence>
<keyword evidence="6 8" id="KW-0472">Membrane</keyword>
<dbReference type="GO" id="GO:0016757">
    <property type="term" value="F:glycosyltransferase activity"/>
    <property type="evidence" value="ECO:0007669"/>
    <property type="project" value="UniProtKB-KW"/>
</dbReference>
<feature type="transmembrane region" description="Helical" evidence="8">
    <location>
        <begin position="7"/>
        <end position="26"/>
    </location>
</feature>
<evidence type="ECO:0000256" key="8">
    <source>
        <dbReference type="SAM" id="Phobius"/>
    </source>
</evidence>
<evidence type="ECO:0000313" key="10">
    <source>
        <dbReference type="Proteomes" id="UP001597510"/>
    </source>
</evidence>
<feature type="transmembrane region" description="Helical" evidence="8">
    <location>
        <begin position="64"/>
        <end position="88"/>
    </location>
</feature>
<evidence type="ECO:0000256" key="2">
    <source>
        <dbReference type="ARBA" id="ARBA00022475"/>
    </source>
</evidence>
<proteinExistence type="inferred from homology"/>
<keyword evidence="10" id="KW-1185">Reference proteome</keyword>
<feature type="transmembrane region" description="Helical" evidence="8">
    <location>
        <begin position="125"/>
        <end position="142"/>
    </location>
</feature>
<comment type="similarity">
    <text evidence="7">Belongs to the glycosyltransferase 87 family.</text>
</comment>
<keyword evidence="4 8" id="KW-0812">Transmembrane</keyword>
<sequence length="387" mass="44685">MRKTKGIPRLLWFVLPVIIGLIHFLRNSYNNYAIYKGVFYHLIHQTNLYSLYPNEYFDSNHYGPLFALIIMPFAILPDYIGLPIWVAFHAFVLYKAFTTLPLEDTSLWIILLICIVDLMTSSHNVQVNPSIAGLIILSWYFVKEEKDFWAPLFVMIGLFVKLYGIVGLVFWLFSKHKVKYIYSAIFWAVVLLVLPMVISSPSFVLQSYADWYHSLVEKNLSNQTGSHGIGSMQDVSLMGLFRRVGGFDISNVAFIVPALVLQLAPLTRISFYHNLVFQLRYLASILIFVVIFSSSSESSTYIVAVSGVAIWFITQDFPIKRWVWVLLITVALITSLTATDIFPYHIRQMFIIYSIKAFPCCLVWFACVYQLLTDQYSLTEKKWIFQD</sequence>
<feature type="transmembrane region" description="Helical" evidence="8">
    <location>
        <begin position="244"/>
        <end position="264"/>
    </location>
</feature>
<keyword evidence="2" id="KW-1003">Cell membrane</keyword>
<dbReference type="EC" id="2.4.-.-" evidence="9"/>
<evidence type="ECO:0000256" key="3">
    <source>
        <dbReference type="ARBA" id="ARBA00022679"/>
    </source>
</evidence>
<keyword evidence="9" id="KW-0328">Glycosyltransferase</keyword>
<evidence type="ECO:0000313" key="9">
    <source>
        <dbReference type="EMBL" id="MFD2522217.1"/>
    </source>
</evidence>
<feature type="transmembrane region" description="Helical" evidence="8">
    <location>
        <begin position="322"/>
        <end position="344"/>
    </location>
</feature>
<name>A0ABW5J831_9BACT</name>
<dbReference type="RefSeq" id="WP_340240426.1">
    <property type="nucleotide sequence ID" value="NZ_JBBEWC010000021.1"/>
</dbReference>
<feature type="transmembrane region" description="Helical" evidence="8">
    <location>
        <begin position="148"/>
        <end position="173"/>
    </location>
</feature>
<comment type="caution">
    <text evidence="9">The sequence shown here is derived from an EMBL/GenBank/DDBJ whole genome shotgun (WGS) entry which is preliminary data.</text>
</comment>